<evidence type="ECO:0000256" key="3">
    <source>
        <dbReference type="ARBA" id="ARBA00023163"/>
    </source>
</evidence>
<dbReference type="InterPro" id="IPR046335">
    <property type="entry name" value="LacI/GalR-like_sensor"/>
</dbReference>
<proteinExistence type="predicted"/>
<dbReference type="PRINTS" id="PR00036">
    <property type="entry name" value="HTHLACI"/>
</dbReference>
<dbReference type="GO" id="GO:0000976">
    <property type="term" value="F:transcription cis-regulatory region binding"/>
    <property type="evidence" value="ECO:0007669"/>
    <property type="project" value="TreeGrafter"/>
</dbReference>
<dbReference type="InterPro" id="IPR010982">
    <property type="entry name" value="Lambda_DNA-bd_dom_sf"/>
</dbReference>
<dbReference type="SUPFAM" id="SSF53822">
    <property type="entry name" value="Periplasmic binding protein-like I"/>
    <property type="match status" value="1"/>
</dbReference>
<evidence type="ECO:0000313" key="6">
    <source>
        <dbReference type="Proteomes" id="UP000236151"/>
    </source>
</evidence>
<dbReference type="SMART" id="SM00354">
    <property type="entry name" value="HTH_LACI"/>
    <property type="match status" value="1"/>
</dbReference>
<name>A0A2K2FDZ5_9CLOT</name>
<dbReference type="PROSITE" id="PS50932">
    <property type="entry name" value="HTH_LACI_2"/>
    <property type="match status" value="1"/>
</dbReference>
<evidence type="ECO:0000313" key="5">
    <source>
        <dbReference type="EMBL" id="PNT98867.1"/>
    </source>
</evidence>
<keyword evidence="1" id="KW-0805">Transcription regulation</keyword>
<dbReference type="PANTHER" id="PTHR30146:SF109">
    <property type="entry name" value="HTH-TYPE TRANSCRIPTIONAL REGULATOR GALS"/>
    <property type="match status" value="1"/>
</dbReference>
<dbReference type="Pfam" id="PF00356">
    <property type="entry name" value="LacI"/>
    <property type="match status" value="1"/>
</dbReference>
<evidence type="ECO:0000256" key="1">
    <source>
        <dbReference type="ARBA" id="ARBA00023015"/>
    </source>
</evidence>
<dbReference type="EMBL" id="NIOJ01000023">
    <property type="protein sequence ID" value="PNT98867.1"/>
    <property type="molecule type" value="Genomic_DNA"/>
</dbReference>
<reference evidence="5 6" key="1">
    <citation type="submission" date="2017-06" db="EMBL/GenBank/DDBJ databases">
        <title>Investigating the central metabolism of Clostridium thermosuccinogenes.</title>
        <authorList>
            <person name="Koendjbiharie J.G."/>
            <person name="van Kranenburg R."/>
        </authorList>
    </citation>
    <scope>NUCLEOTIDE SEQUENCE [LARGE SCALE GENOMIC DNA]</scope>
    <source>
        <strain evidence="5 6">DSM 5806</strain>
    </source>
</reference>
<evidence type="ECO:0000256" key="2">
    <source>
        <dbReference type="ARBA" id="ARBA00023125"/>
    </source>
</evidence>
<keyword evidence="3" id="KW-0804">Transcription</keyword>
<dbReference type="InterPro" id="IPR028082">
    <property type="entry name" value="Peripla_BP_I"/>
</dbReference>
<gene>
    <name evidence="5" type="ORF">CDQ84_10020</name>
</gene>
<evidence type="ECO:0000259" key="4">
    <source>
        <dbReference type="PROSITE" id="PS50932"/>
    </source>
</evidence>
<dbReference type="KEGG" id="cthd:CDO33_10560"/>
<dbReference type="CDD" id="cd06267">
    <property type="entry name" value="PBP1_LacI_sugar_binding-like"/>
    <property type="match status" value="1"/>
</dbReference>
<dbReference type="PANTHER" id="PTHR30146">
    <property type="entry name" value="LACI-RELATED TRANSCRIPTIONAL REPRESSOR"/>
    <property type="match status" value="1"/>
</dbReference>
<dbReference type="RefSeq" id="WP_103081603.1">
    <property type="nucleotide sequence ID" value="NZ_CP021850.1"/>
</dbReference>
<keyword evidence="6" id="KW-1185">Reference proteome</keyword>
<dbReference type="Gene3D" id="3.40.50.2300">
    <property type="match status" value="2"/>
</dbReference>
<protein>
    <recommendedName>
        <fullName evidence="4">HTH lacI-type domain-containing protein</fullName>
    </recommendedName>
</protein>
<dbReference type="Pfam" id="PF13377">
    <property type="entry name" value="Peripla_BP_3"/>
    <property type="match status" value="1"/>
</dbReference>
<dbReference type="CDD" id="cd01392">
    <property type="entry name" value="HTH_LacI"/>
    <property type="match status" value="1"/>
</dbReference>
<dbReference type="Gene3D" id="1.10.260.40">
    <property type="entry name" value="lambda repressor-like DNA-binding domains"/>
    <property type="match status" value="1"/>
</dbReference>
<dbReference type="AlphaFoldDB" id="A0A2K2FDZ5"/>
<dbReference type="OrthoDB" id="9789891at2"/>
<feature type="domain" description="HTH lacI-type" evidence="4">
    <location>
        <begin position="3"/>
        <end position="57"/>
    </location>
</feature>
<dbReference type="PROSITE" id="PS00356">
    <property type="entry name" value="HTH_LACI_1"/>
    <property type="match status" value="1"/>
</dbReference>
<keyword evidence="2" id="KW-0238">DNA-binding</keyword>
<dbReference type="InterPro" id="IPR000843">
    <property type="entry name" value="HTH_LacI"/>
</dbReference>
<organism evidence="5 6">
    <name type="scientific">Clostridium thermosuccinogenes</name>
    <dbReference type="NCBI Taxonomy" id="84032"/>
    <lineage>
        <taxon>Bacteria</taxon>
        <taxon>Bacillati</taxon>
        <taxon>Bacillota</taxon>
        <taxon>Clostridia</taxon>
        <taxon>Eubacteriales</taxon>
        <taxon>Clostridiaceae</taxon>
        <taxon>Clostridium</taxon>
    </lineage>
</organism>
<dbReference type="GO" id="GO:0003700">
    <property type="term" value="F:DNA-binding transcription factor activity"/>
    <property type="evidence" value="ECO:0007669"/>
    <property type="project" value="TreeGrafter"/>
</dbReference>
<dbReference type="Proteomes" id="UP000236151">
    <property type="component" value="Unassembled WGS sequence"/>
</dbReference>
<accession>A0A2K2FDZ5</accession>
<dbReference type="SUPFAM" id="SSF47413">
    <property type="entry name" value="lambda repressor-like DNA-binding domains"/>
    <property type="match status" value="1"/>
</dbReference>
<sequence>MAVTIKDVAKHAGVTIGTVSRAINGYKDISPETKERIFQSIKELGYTPNVIARGLSSKTASNIGFIVSGLLDSNDNDNLWYLMLKGVYRFASENDLEVSVYATDSKRQQKKSYARFCRERNIAGAILSGITTTDAYFKELVDSDIPCVVIDVPIAVNKVGCVSIDNIKASREMTEYLIEQNHRKFLVIAGKKNAAVTLERLAGIKEGMCGKGLDLPDSNIIYCDFSEEKAYNSAKEYILKNGKNGATAFICMSDIMAIGVINAIKDTGYAVPDDFSVTGFDDIPLAEYIRPALTTVRQDMSQNGYHGAALLKKIIEDPREVKHVYIPHEIVIRASVKKL</sequence>
<comment type="caution">
    <text evidence="5">The sequence shown here is derived from an EMBL/GenBank/DDBJ whole genome shotgun (WGS) entry which is preliminary data.</text>
</comment>